<evidence type="ECO:0000313" key="3">
    <source>
        <dbReference type="Proteomes" id="UP000594463"/>
    </source>
</evidence>
<dbReference type="Proteomes" id="UP000594463">
    <property type="component" value="Chromosome"/>
</dbReference>
<keyword evidence="1" id="KW-0812">Transmembrane</keyword>
<evidence type="ECO:0000256" key="1">
    <source>
        <dbReference type="SAM" id="Phobius"/>
    </source>
</evidence>
<evidence type="ECO:0008006" key="4">
    <source>
        <dbReference type="Google" id="ProtNLM"/>
    </source>
</evidence>
<dbReference type="EMBL" id="CP065383">
    <property type="protein sequence ID" value="QPM67693.1"/>
    <property type="molecule type" value="Genomic_DNA"/>
</dbReference>
<gene>
    <name evidence="2" type="ORF">RT761_00905</name>
</gene>
<protein>
    <recommendedName>
        <fullName evidence="4">DUF4878 domain-containing protein</fullName>
    </recommendedName>
</protein>
<name>A0A7T1AKP7_ATRLM</name>
<keyword evidence="1" id="KW-0472">Membrane</keyword>
<accession>A0A7T1AKP7</accession>
<dbReference type="RefSeq" id="WP_218112882.1">
    <property type="nucleotide sequence ID" value="NZ_CP065383.1"/>
</dbReference>
<keyword evidence="1" id="KW-1133">Transmembrane helix</keyword>
<sequence>MSIKIYEKKCYFTSIMGFLLILFLIPGCTSFVPTTDGGLITQVIKQYFQAINNVDRENALSCTIPNEAAYEATNMFFDNKVPIAEQKNTQYVYSYEIKSITINGDSAKVNLNYSFRLIGFDEMSSPTFNGEFALKKINEIWLLDTAPLAS</sequence>
<proteinExistence type="predicted"/>
<dbReference type="AlphaFoldDB" id="A0A7T1AKP7"/>
<organism evidence="2 3">
    <name type="scientific">Atribacter laminatus</name>
    <dbReference type="NCBI Taxonomy" id="2847778"/>
    <lineage>
        <taxon>Bacteria</taxon>
        <taxon>Pseudomonadati</taxon>
        <taxon>Atribacterota</taxon>
        <taxon>Atribacteria</taxon>
        <taxon>Atribacterales</taxon>
        <taxon>Atribacteraceae</taxon>
        <taxon>Atribacter</taxon>
    </lineage>
</organism>
<keyword evidence="3" id="KW-1185">Reference proteome</keyword>
<dbReference type="KEGG" id="alam:RT761_00905"/>
<evidence type="ECO:0000313" key="2">
    <source>
        <dbReference type="EMBL" id="QPM67693.1"/>
    </source>
</evidence>
<feature type="transmembrane region" description="Helical" evidence="1">
    <location>
        <begin position="12"/>
        <end position="32"/>
    </location>
</feature>
<reference evidence="2 3" key="1">
    <citation type="journal article" date="2021" name="Nat. Commun.">
        <title>Isolation of a member of the candidate phylum Atribacteria reveals a unique cell membrane structure.</title>
        <authorList>
            <person name="Taiki K."/>
            <person name="Nobu M.K."/>
            <person name="Kusada H."/>
            <person name="Meng X.-Y."/>
            <person name="Hosoki N."/>
            <person name="Uematsu K."/>
            <person name="Yoshioka H."/>
            <person name="Kamagata Y."/>
            <person name="Tamaki H."/>
        </authorList>
    </citation>
    <scope>NUCLEOTIDE SEQUENCE [LARGE SCALE GENOMIC DNA]</scope>
    <source>
        <strain evidence="2 3">RT761</strain>
    </source>
</reference>